<dbReference type="AlphaFoldDB" id="A0A1I1M8N8"/>
<proteinExistence type="predicted"/>
<dbReference type="Proteomes" id="UP000182192">
    <property type="component" value="Unassembled WGS sequence"/>
</dbReference>
<sequence>MNKEKLMINLPYLERKAESFTAHEYIVEKALPVSNYRFRQITESPMKDHKEIRDNIDSMYYDGLQYHCLLIYDKEKGDGLMVESEGYEYARYAQYVPQAKLIWEHFAKDHAHEIRLCCPLEIYHNISNYPRDNCIADNAEMAKYADDINIGIRENDLPEECERGLMHWYHPESIDDELDNKVFSAHCSVEVIGGELTGVITLKVIGDLSADAMARFIKYCSGQLSDGWGESLEQKYLKTDAGEINVSFWNSGDDWQLLPEKDYLDSFTRSEEFGMGGQS</sequence>
<gene>
    <name evidence="2" type="ORF">SAMN02910406_02397</name>
</gene>
<dbReference type="InterPro" id="IPR046292">
    <property type="entry name" value="DUF6329"/>
</dbReference>
<protein>
    <recommendedName>
        <fullName evidence="1">DUF6329 domain-containing protein</fullName>
    </recommendedName>
</protein>
<name>A0A1I1M8N8_RUMAL</name>
<dbReference type="RefSeq" id="WP_074962055.1">
    <property type="nucleotide sequence ID" value="NZ_FOKQ01000021.1"/>
</dbReference>
<dbReference type="OrthoDB" id="2166284at2"/>
<accession>A0A1I1M8N8</accession>
<dbReference type="EMBL" id="FOKQ01000021">
    <property type="protein sequence ID" value="SFC79578.1"/>
    <property type="molecule type" value="Genomic_DNA"/>
</dbReference>
<evidence type="ECO:0000313" key="3">
    <source>
        <dbReference type="Proteomes" id="UP000182192"/>
    </source>
</evidence>
<dbReference type="Pfam" id="PF19854">
    <property type="entry name" value="DUF6329"/>
    <property type="match status" value="1"/>
</dbReference>
<feature type="domain" description="DUF6329" evidence="1">
    <location>
        <begin position="65"/>
        <end position="100"/>
    </location>
</feature>
<organism evidence="2 3">
    <name type="scientific">Ruminococcus albus</name>
    <dbReference type="NCBI Taxonomy" id="1264"/>
    <lineage>
        <taxon>Bacteria</taxon>
        <taxon>Bacillati</taxon>
        <taxon>Bacillota</taxon>
        <taxon>Clostridia</taxon>
        <taxon>Eubacteriales</taxon>
        <taxon>Oscillospiraceae</taxon>
        <taxon>Ruminococcus</taxon>
    </lineage>
</organism>
<reference evidence="2 3" key="1">
    <citation type="submission" date="2016-10" db="EMBL/GenBank/DDBJ databases">
        <authorList>
            <person name="de Groot N.N."/>
        </authorList>
    </citation>
    <scope>NUCLEOTIDE SEQUENCE [LARGE SCALE GENOMIC DNA]</scope>
    <source>
        <strain evidence="2 3">AR67</strain>
    </source>
</reference>
<evidence type="ECO:0000259" key="1">
    <source>
        <dbReference type="Pfam" id="PF19854"/>
    </source>
</evidence>
<evidence type="ECO:0000313" key="2">
    <source>
        <dbReference type="EMBL" id="SFC79578.1"/>
    </source>
</evidence>